<sequence>MNDHRSSRGTSFLTWRGSLGENLAVLLDQANEDWQLGLYL</sequence>
<reference evidence="1 2" key="1">
    <citation type="submission" date="2024-08" db="EMBL/GenBank/DDBJ databases">
        <title>The draft genome of Apodemus speciosus.</title>
        <authorList>
            <person name="Nabeshima K."/>
            <person name="Suzuki S."/>
            <person name="Onuma M."/>
        </authorList>
    </citation>
    <scope>NUCLEOTIDE SEQUENCE [LARGE SCALE GENOMIC DNA]</scope>
    <source>
        <strain evidence="1">IB14-021</strain>
    </source>
</reference>
<dbReference type="EMBL" id="BAAFST010000002">
    <property type="protein sequence ID" value="GAB1286611.1"/>
    <property type="molecule type" value="Genomic_DNA"/>
</dbReference>
<accession>A0ABQ0EHY7</accession>
<evidence type="ECO:0000313" key="1">
    <source>
        <dbReference type="EMBL" id="GAB1286611.1"/>
    </source>
</evidence>
<protein>
    <submittedName>
        <fullName evidence="1">Uncharacterized protein</fullName>
    </submittedName>
</protein>
<dbReference type="Proteomes" id="UP001623349">
    <property type="component" value="Unassembled WGS sequence"/>
</dbReference>
<comment type="caution">
    <text evidence="1">The sequence shown here is derived from an EMBL/GenBank/DDBJ whole genome shotgun (WGS) entry which is preliminary data.</text>
</comment>
<proteinExistence type="predicted"/>
<name>A0ABQ0EHY7_APOSI</name>
<evidence type="ECO:0000313" key="2">
    <source>
        <dbReference type="Proteomes" id="UP001623349"/>
    </source>
</evidence>
<organism evidence="1 2">
    <name type="scientific">Apodemus speciosus</name>
    <name type="common">Large Japanese field mouse</name>
    <dbReference type="NCBI Taxonomy" id="105296"/>
    <lineage>
        <taxon>Eukaryota</taxon>
        <taxon>Metazoa</taxon>
        <taxon>Chordata</taxon>
        <taxon>Craniata</taxon>
        <taxon>Vertebrata</taxon>
        <taxon>Euteleostomi</taxon>
        <taxon>Mammalia</taxon>
        <taxon>Eutheria</taxon>
        <taxon>Euarchontoglires</taxon>
        <taxon>Glires</taxon>
        <taxon>Rodentia</taxon>
        <taxon>Myomorpha</taxon>
        <taxon>Muroidea</taxon>
        <taxon>Muridae</taxon>
        <taxon>Murinae</taxon>
        <taxon>Apodemus</taxon>
    </lineage>
</organism>
<gene>
    <name evidence="1" type="ORF">APTSU1_000184100</name>
</gene>
<keyword evidence="2" id="KW-1185">Reference proteome</keyword>